<evidence type="ECO:0000313" key="7">
    <source>
        <dbReference type="EMBL" id="EEY18979.1"/>
    </source>
</evidence>
<dbReference type="Pfam" id="PF12325">
    <property type="entry name" value="TMF_TATA_bd"/>
    <property type="match status" value="1"/>
</dbReference>
<organism evidence="8">
    <name type="scientific">Verticillium alfalfae (strain VaMs.102 / ATCC MYA-4576 / FGSC 10136)</name>
    <name type="common">Verticillium wilt of alfalfa</name>
    <name type="synonym">Verticillium albo-atrum</name>
    <dbReference type="NCBI Taxonomy" id="526221"/>
    <lineage>
        <taxon>Eukaryota</taxon>
        <taxon>Fungi</taxon>
        <taxon>Dikarya</taxon>
        <taxon>Ascomycota</taxon>
        <taxon>Pezizomycotina</taxon>
        <taxon>Sordariomycetes</taxon>
        <taxon>Hypocreomycetidae</taxon>
        <taxon>Glomerellales</taxon>
        <taxon>Plectosphaerellaceae</taxon>
        <taxon>Verticillium</taxon>
    </lineage>
</organism>
<feature type="coiled-coil region" evidence="4">
    <location>
        <begin position="353"/>
        <end position="438"/>
    </location>
</feature>
<feature type="region of interest" description="Disordered" evidence="5">
    <location>
        <begin position="452"/>
        <end position="478"/>
    </location>
</feature>
<evidence type="ECO:0000256" key="3">
    <source>
        <dbReference type="ARBA" id="ARBA00023054"/>
    </source>
</evidence>
<dbReference type="PANTHER" id="PTHR46515:SF1">
    <property type="entry name" value="TATA ELEMENT MODULATORY FACTOR"/>
    <property type="match status" value="1"/>
</dbReference>
<feature type="compositionally biased region" description="Polar residues" evidence="5">
    <location>
        <begin position="90"/>
        <end position="126"/>
    </location>
</feature>
<dbReference type="PANTHER" id="PTHR46515">
    <property type="entry name" value="TATA ELEMENT MODULATORY FACTOR TMF1"/>
    <property type="match status" value="1"/>
</dbReference>
<feature type="coiled-coil region" evidence="4">
    <location>
        <begin position="218"/>
        <end position="245"/>
    </location>
</feature>
<evidence type="ECO:0000259" key="6">
    <source>
        <dbReference type="Pfam" id="PF12325"/>
    </source>
</evidence>
<feature type="domain" description="TATA element modulatory factor 1 TATA binding" evidence="6">
    <location>
        <begin position="656"/>
        <end position="769"/>
    </location>
</feature>
<evidence type="ECO:0000256" key="5">
    <source>
        <dbReference type="SAM" id="MobiDB-lite"/>
    </source>
</evidence>
<keyword evidence="2" id="KW-0333">Golgi apparatus</keyword>
<dbReference type="EMBL" id="DS985219">
    <property type="protein sequence ID" value="EEY18979.1"/>
    <property type="molecule type" value="Genomic_DNA"/>
</dbReference>
<evidence type="ECO:0000313" key="8">
    <source>
        <dbReference type="Proteomes" id="UP000008698"/>
    </source>
</evidence>
<dbReference type="InterPro" id="IPR022092">
    <property type="entry name" value="TMF_DNA-bd"/>
</dbReference>
<evidence type="ECO:0000256" key="1">
    <source>
        <dbReference type="ARBA" id="ARBA00004555"/>
    </source>
</evidence>
<feature type="region of interest" description="Disordered" evidence="5">
    <location>
        <begin position="24"/>
        <end position="136"/>
    </location>
</feature>
<reference evidence="8" key="1">
    <citation type="journal article" date="2011" name="PLoS Pathog.">
        <title>Comparative genomics yields insights into niche adaptation of plant vascular wilt pathogens.</title>
        <authorList>
            <person name="Klosterman S.J."/>
            <person name="Subbarao K.V."/>
            <person name="Kang S."/>
            <person name="Veronese P."/>
            <person name="Gold S.E."/>
            <person name="Thomma B.P.H.J."/>
            <person name="Chen Z."/>
            <person name="Henrissat B."/>
            <person name="Lee Y.-H."/>
            <person name="Park J."/>
            <person name="Garcia-Pedrajas M.D."/>
            <person name="Barbara D.J."/>
            <person name="Anchieta A."/>
            <person name="de Jonge R."/>
            <person name="Santhanam P."/>
            <person name="Maruthachalam K."/>
            <person name="Atallah Z."/>
            <person name="Amyotte S.G."/>
            <person name="Paz Z."/>
            <person name="Inderbitzin P."/>
            <person name="Hayes R.J."/>
            <person name="Heiman D.I."/>
            <person name="Young S."/>
            <person name="Zeng Q."/>
            <person name="Engels R."/>
            <person name="Galagan J."/>
            <person name="Cuomo C.A."/>
            <person name="Dobinson K.F."/>
            <person name="Ma L.-J."/>
        </authorList>
    </citation>
    <scope>NUCLEOTIDE SEQUENCE [LARGE SCALE GENOMIC DNA]</scope>
    <source>
        <strain evidence="8">VaMs.102 / ATCC MYA-4576 / FGSC 10136</strain>
    </source>
</reference>
<evidence type="ECO:0000256" key="4">
    <source>
        <dbReference type="SAM" id="Coils"/>
    </source>
</evidence>
<dbReference type="HOGENOM" id="CLU_013114_0_0_1"/>
<gene>
    <name evidence="7" type="ORF">VDBG_05088</name>
</gene>
<dbReference type="AlphaFoldDB" id="C9SJW1"/>
<dbReference type="GO" id="GO:0005783">
    <property type="term" value="C:endoplasmic reticulum"/>
    <property type="evidence" value="ECO:0007669"/>
    <property type="project" value="TreeGrafter"/>
</dbReference>
<dbReference type="OrthoDB" id="74178at2759"/>
<feature type="compositionally biased region" description="Polar residues" evidence="5">
    <location>
        <begin position="38"/>
        <end position="58"/>
    </location>
</feature>
<dbReference type="eggNOG" id="KOG4673">
    <property type="taxonomic scope" value="Eukaryota"/>
</dbReference>
<dbReference type="KEGG" id="val:VDBG_05088"/>
<comment type="subcellular location">
    <subcellularLocation>
        <location evidence="1">Golgi apparatus</location>
    </subcellularLocation>
</comment>
<sequence>MANQGKGSRWGSLLSQAVAGMEAHLDNMLAEGEGGPNATKQAQSTSGNPQRQSATVQAKNVPASPRTSSSSNRVNDRLQERLAKAIATKGGSNATEISSITINSNDFQNNKASTTSENSAENQVQQLRGPESPQTAAVGAAVIEPLSTNETHGTGLDDVREDAKRDGAEPIELEEEHLAIKLPPSSEVTTTPSDSLCSRCQSLDVKISTLEAEHRGEVHRYIEQVDALQAKLQYLSREASQVARNAINDTQSGTPERKLAEKDERIAVLMDEGRGMAATEQKHRNAIKKLRIQVADNEKANAELKAALQQARAGLADFRASETKLEQLERARFEWQVGSAKMREELSMLRSDLSAKQITIESLRQDLQKAIDEANTSASRSLAEALEAEKRRAREFEDNIASLQVEKNLVAERAKKREAELREKADEAAERSRIAQLELQGEMQAIEGRLEAMRASSRRGSSGAVGDSSATLRQIQPESDQFKDQLVTLQKRAEAADAALAQAKADFEKQQATWKAERWDNPDRRLWLEDVPVASPRIQSRPDSPLLSVPVRTFSSDLLVSQGPSSKGRKISTPGSVADGFHESYSPGRRLSSQSPLRPFVLPNSAGLSSSVSMASFDPPREGVHTATSHLGERDDISDVLDTSSSPRQMMQDMVSVSTVGAGPSVQLVERMSAAIRRLEGEKMASREELSRISGQRDEARAELVALMKETQSAEATSRKVSDLMDEVANINERYQTTLELLGEKSELVEELRADVEDVKAMYRDLVERTVKG</sequence>
<protein>
    <recommendedName>
        <fullName evidence="6">TATA element modulatory factor 1 TATA binding domain-containing protein</fullName>
    </recommendedName>
</protein>
<feature type="coiled-coil region" evidence="4">
    <location>
        <begin position="486"/>
        <end position="513"/>
    </location>
</feature>
<evidence type="ECO:0000256" key="2">
    <source>
        <dbReference type="ARBA" id="ARBA00023034"/>
    </source>
</evidence>
<keyword evidence="8" id="KW-1185">Reference proteome</keyword>
<feature type="compositionally biased region" description="Low complexity" evidence="5">
    <location>
        <begin position="454"/>
        <end position="470"/>
    </location>
</feature>
<dbReference type="InterPro" id="IPR022091">
    <property type="entry name" value="TMF_TATA-bd"/>
</dbReference>
<dbReference type="STRING" id="526221.C9SJW1"/>
<name>C9SJW1_VERA1</name>
<keyword evidence="3 4" id="KW-0175">Coiled coil</keyword>
<dbReference type="RefSeq" id="XP_003003975.1">
    <property type="nucleotide sequence ID" value="XM_003003929.1"/>
</dbReference>
<proteinExistence type="predicted"/>
<accession>C9SJW1</accession>
<dbReference type="InterPro" id="IPR052602">
    <property type="entry name" value="Growth_transcription_reg"/>
</dbReference>
<dbReference type="Pfam" id="PF12329">
    <property type="entry name" value="TMF_DNA_bd"/>
    <property type="match status" value="1"/>
</dbReference>
<dbReference type="Proteomes" id="UP000008698">
    <property type="component" value="Unassembled WGS sequence"/>
</dbReference>
<feature type="coiled-coil region" evidence="4">
    <location>
        <begin position="669"/>
        <end position="769"/>
    </location>
</feature>
<feature type="compositionally biased region" description="Basic and acidic residues" evidence="5">
    <location>
        <begin position="74"/>
        <end position="83"/>
    </location>
</feature>
<dbReference type="GeneID" id="9535730"/>
<dbReference type="GO" id="GO:0005794">
    <property type="term" value="C:Golgi apparatus"/>
    <property type="evidence" value="ECO:0007669"/>
    <property type="project" value="UniProtKB-SubCell"/>
</dbReference>
<dbReference type="OMA" id="EEMHGYI"/>